<accession>A0AAQ4F1E4</accession>
<dbReference type="InterPro" id="IPR042089">
    <property type="entry name" value="Peptidase_M13_dom_2"/>
</dbReference>
<dbReference type="PANTHER" id="PTHR11733:SF241">
    <property type="entry name" value="GH26575P-RELATED"/>
    <property type="match status" value="1"/>
</dbReference>
<evidence type="ECO:0000256" key="1">
    <source>
        <dbReference type="SAM" id="MobiDB-lite"/>
    </source>
</evidence>
<dbReference type="PROSITE" id="PS51885">
    <property type="entry name" value="NEPRILYSIN"/>
    <property type="match status" value="1"/>
</dbReference>
<gene>
    <name evidence="3" type="ORF">V5799_017860</name>
</gene>
<dbReference type="SUPFAM" id="SSF55486">
    <property type="entry name" value="Metalloproteases ('zincins'), catalytic domain"/>
    <property type="match status" value="1"/>
</dbReference>
<feature type="compositionally biased region" description="Polar residues" evidence="1">
    <location>
        <begin position="216"/>
        <end position="228"/>
    </location>
</feature>
<dbReference type="InterPro" id="IPR024079">
    <property type="entry name" value="MetalloPept_cat_dom_sf"/>
</dbReference>
<dbReference type="Gene3D" id="3.40.390.10">
    <property type="entry name" value="Collagenase (Catalytic Domain)"/>
    <property type="match status" value="1"/>
</dbReference>
<protein>
    <recommendedName>
        <fullName evidence="2">Peptidase M13 C-terminal domain-containing protein</fullName>
    </recommendedName>
</protein>
<sequence>MEKINNSNWIRDSVWCLMIGKAKAMRLITGYPKQFANESLVEAFFAAFPRARNKFFTPYMKSHRLLTTRIFKEQATENFTLSSVNAYYLGSRNTITIYPGLLQPPFFFKDAPAAINYGGLGQVVGHEIMHAFDADGITYSYRYIRHKFDNTMTMKEYKKKLLCIRASYERHSIQAAVMTTSYESNSTDAAEHGEERGPFESWNVLEENYEHFGEGSASNALSSPQSHANGHDAADSDEVVPLRRGEQGSGLGQEEQSPRITESGGNERQGRSILCRLQEVLEPANLGLAMSFLVLPTMGLVLVMTMPQRGCPLPPLNSLKVPAYTTIIVLSDGTADLVMYVTTVSMRVADVGAPFAVFLHTKLLFRVLLFVWHQRDAALLASAVE</sequence>
<feature type="region of interest" description="Disordered" evidence="1">
    <location>
        <begin position="213"/>
        <end position="268"/>
    </location>
</feature>
<feature type="compositionally biased region" description="Basic and acidic residues" evidence="1">
    <location>
        <begin position="229"/>
        <end position="246"/>
    </location>
</feature>
<feature type="non-terminal residue" evidence="3">
    <location>
        <position position="385"/>
    </location>
</feature>
<dbReference type="Pfam" id="PF01431">
    <property type="entry name" value="Peptidase_M13"/>
    <property type="match status" value="1"/>
</dbReference>
<dbReference type="InterPro" id="IPR000718">
    <property type="entry name" value="Peptidase_M13"/>
</dbReference>
<evidence type="ECO:0000313" key="3">
    <source>
        <dbReference type="EMBL" id="KAK8780799.1"/>
    </source>
</evidence>
<dbReference type="InterPro" id="IPR018497">
    <property type="entry name" value="Peptidase_M13_C"/>
</dbReference>
<dbReference type="PRINTS" id="PR00786">
    <property type="entry name" value="NEPRILYSIN"/>
</dbReference>
<keyword evidence="4" id="KW-1185">Reference proteome</keyword>
<evidence type="ECO:0000313" key="4">
    <source>
        <dbReference type="Proteomes" id="UP001321473"/>
    </source>
</evidence>
<dbReference type="AlphaFoldDB" id="A0AAQ4F1E4"/>
<proteinExistence type="predicted"/>
<name>A0AAQ4F1E4_AMBAM</name>
<dbReference type="GO" id="GO:0016485">
    <property type="term" value="P:protein processing"/>
    <property type="evidence" value="ECO:0007669"/>
    <property type="project" value="TreeGrafter"/>
</dbReference>
<organism evidence="3 4">
    <name type="scientific">Amblyomma americanum</name>
    <name type="common">Lone star tick</name>
    <dbReference type="NCBI Taxonomy" id="6943"/>
    <lineage>
        <taxon>Eukaryota</taxon>
        <taxon>Metazoa</taxon>
        <taxon>Ecdysozoa</taxon>
        <taxon>Arthropoda</taxon>
        <taxon>Chelicerata</taxon>
        <taxon>Arachnida</taxon>
        <taxon>Acari</taxon>
        <taxon>Parasitiformes</taxon>
        <taxon>Ixodida</taxon>
        <taxon>Ixodoidea</taxon>
        <taxon>Ixodidae</taxon>
        <taxon>Amblyomminae</taxon>
        <taxon>Amblyomma</taxon>
    </lineage>
</organism>
<dbReference type="GO" id="GO:0005886">
    <property type="term" value="C:plasma membrane"/>
    <property type="evidence" value="ECO:0007669"/>
    <property type="project" value="TreeGrafter"/>
</dbReference>
<dbReference type="Gene3D" id="1.10.1380.10">
    <property type="entry name" value="Neutral endopeptidase , domain2"/>
    <property type="match status" value="1"/>
</dbReference>
<dbReference type="PANTHER" id="PTHR11733">
    <property type="entry name" value="ZINC METALLOPROTEASE FAMILY M13 NEPRILYSIN-RELATED"/>
    <property type="match status" value="1"/>
</dbReference>
<evidence type="ECO:0000259" key="2">
    <source>
        <dbReference type="Pfam" id="PF01431"/>
    </source>
</evidence>
<dbReference type="GO" id="GO:0004222">
    <property type="term" value="F:metalloendopeptidase activity"/>
    <property type="evidence" value="ECO:0007669"/>
    <property type="project" value="InterPro"/>
</dbReference>
<feature type="domain" description="Peptidase M13 C-terminal" evidence="2">
    <location>
        <begin position="85"/>
        <end position="177"/>
    </location>
</feature>
<reference evidence="3 4" key="1">
    <citation type="journal article" date="2023" name="Arcadia Sci">
        <title>De novo assembly of a long-read Amblyomma americanum tick genome.</title>
        <authorList>
            <person name="Chou S."/>
            <person name="Poskanzer K.E."/>
            <person name="Rollins M."/>
            <person name="Thuy-Boun P.S."/>
        </authorList>
    </citation>
    <scope>NUCLEOTIDE SEQUENCE [LARGE SCALE GENOMIC DNA]</scope>
    <source>
        <strain evidence="3">F_SG_1</strain>
        <tissue evidence="3">Salivary glands</tissue>
    </source>
</reference>
<dbReference type="EMBL" id="JARKHS020008415">
    <property type="protein sequence ID" value="KAK8780799.1"/>
    <property type="molecule type" value="Genomic_DNA"/>
</dbReference>
<dbReference type="Proteomes" id="UP001321473">
    <property type="component" value="Unassembled WGS sequence"/>
</dbReference>
<comment type="caution">
    <text evidence="3">The sequence shown here is derived from an EMBL/GenBank/DDBJ whole genome shotgun (WGS) entry which is preliminary data.</text>
</comment>